<comment type="caution">
    <text evidence="2">The sequence shown here is derived from an EMBL/GenBank/DDBJ whole genome shotgun (WGS) entry which is preliminary data.</text>
</comment>
<gene>
    <name evidence="2" type="ORF">BE21_25620</name>
</gene>
<feature type="compositionally biased region" description="Polar residues" evidence="1">
    <location>
        <begin position="11"/>
        <end position="21"/>
    </location>
</feature>
<dbReference type="AlphaFoldDB" id="A0A150TTT1"/>
<reference evidence="2 3" key="1">
    <citation type="submission" date="2014-02" db="EMBL/GenBank/DDBJ databases">
        <title>The small core and large imbalanced accessory genome model reveals a collaborative survival strategy of Sorangium cellulosum strains in nature.</title>
        <authorList>
            <person name="Han K."/>
            <person name="Peng R."/>
            <person name="Blom J."/>
            <person name="Li Y.-Z."/>
        </authorList>
    </citation>
    <scope>NUCLEOTIDE SEQUENCE [LARGE SCALE GENOMIC DNA]</scope>
    <source>
        <strain evidence="2 3">So0007-03</strain>
    </source>
</reference>
<evidence type="ECO:0000313" key="2">
    <source>
        <dbReference type="EMBL" id="KYG08111.1"/>
    </source>
</evidence>
<feature type="region of interest" description="Disordered" evidence="1">
    <location>
        <begin position="1"/>
        <end position="58"/>
    </location>
</feature>
<evidence type="ECO:0000313" key="3">
    <source>
        <dbReference type="Proteomes" id="UP000075502"/>
    </source>
</evidence>
<feature type="compositionally biased region" description="Basic and acidic residues" evidence="1">
    <location>
        <begin position="1"/>
        <end position="10"/>
    </location>
</feature>
<sequence length="135" mass="14392">MLGRGRRGERTPTSMQRTELNAMTIDSHDRDPRSDASTPDAASPEGAAPRPRADKAAGRRAFMGVAGSLAVGGVLAGSPGVARAARGRGVDDLLDGIGSLRRDPRVSPLDHELRLRALRVRVERPLQRAAPDRGR</sequence>
<protein>
    <submittedName>
        <fullName evidence="2">Uncharacterized protein</fullName>
    </submittedName>
</protein>
<dbReference type="Proteomes" id="UP000075502">
    <property type="component" value="Unassembled WGS sequence"/>
</dbReference>
<evidence type="ECO:0000256" key="1">
    <source>
        <dbReference type="SAM" id="MobiDB-lite"/>
    </source>
</evidence>
<dbReference type="EMBL" id="JEME01001098">
    <property type="protein sequence ID" value="KYG08111.1"/>
    <property type="molecule type" value="Genomic_DNA"/>
</dbReference>
<organism evidence="2 3">
    <name type="scientific">Sorangium cellulosum</name>
    <name type="common">Polyangium cellulosum</name>
    <dbReference type="NCBI Taxonomy" id="56"/>
    <lineage>
        <taxon>Bacteria</taxon>
        <taxon>Pseudomonadati</taxon>
        <taxon>Myxococcota</taxon>
        <taxon>Polyangia</taxon>
        <taxon>Polyangiales</taxon>
        <taxon>Polyangiaceae</taxon>
        <taxon>Sorangium</taxon>
    </lineage>
</organism>
<proteinExistence type="predicted"/>
<name>A0A150TTT1_SORCE</name>
<accession>A0A150TTT1</accession>